<accession>A0A1G2F429</accession>
<dbReference type="InterPro" id="IPR027417">
    <property type="entry name" value="P-loop_NTPase"/>
</dbReference>
<name>A0A1G2F429_9BACT</name>
<dbReference type="Gene3D" id="3.40.50.300">
    <property type="entry name" value="P-loop containing nucleotide triphosphate hydrolases"/>
    <property type="match status" value="1"/>
</dbReference>
<proteinExistence type="predicted"/>
<reference evidence="1 2" key="1">
    <citation type="journal article" date="2016" name="Nat. Commun.">
        <title>Thousands of microbial genomes shed light on interconnected biogeochemical processes in an aquifer system.</title>
        <authorList>
            <person name="Anantharaman K."/>
            <person name="Brown C.T."/>
            <person name="Hug L.A."/>
            <person name="Sharon I."/>
            <person name="Castelle C.J."/>
            <person name="Probst A.J."/>
            <person name="Thomas B.C."/>
            <person name="Singh A."/>
            <person name="Wilkins M.J."/>
            <person name="Karaoz U."/>
            <person name="Brodie E.L."/>
            <person name="Williams K.H."/>
            <person name="Hubbard S.S."/>
            <person name="Banfield J.F."/>
        </authorList>
    </citation>
    <scope>NUCLEOTIDE SEQUENCE [LARGE SCALE GENOMIC DNA]</scope>
</reference>
<dbReference type="SUPFAM" id="SSF52540">
    <property type="entry name" value="P-loop containing nucleoside triphosphate hydrolases"/>
    <property type="match status" value="1"/>
</dbReference>
<sequence length="210" mass="23902">MEEKLQKVAEDFLKMIQGKLPTEKADKPFIVGIVGMIGSGRTLLAKTLVDNLKGAVLNCANSARYVLKEAGMSWGENVYAVLYNTTEWLIKNGHIAVYDGNQVDKDRREKIKELADELGVKYYLLKIITSEPTAEKYLREKYSQPPKNTFEDFWPGTDADDIVQNLKERNKDFFAIDQEDPGPEFFAEIENEGTIEEFKQKAVEVAEKLQ</sequence>
<dbReference type="EMBL" id="MHMT01000013">
    <property type="protein sequence ID" value="OGZ32815.1"/>
    <property type="molecule type" value="Genomic_DNA"/>
</dbReference>
<comment type="caution">
    <text evidence="1">The sequence shown here is derived from an EMBL/GenBank/DDBJ whole genome shotgun (WGS) entry which is preliminary data.</text>
</comment>
<dbReference type="STRING" id="1801990.A2V69_03235"/>
<organism evidence="1 2">
    <name type="scientific">Candidatus Portnoybacteria bacterium RBG_13_40_8</name>
    <dbReference type="NCBI Taxonomy" id="1801990"/>
    <lineage>
        <taxon>Bacteria</taxon>
        <taxon>Candidatus Portnoyibacteriota</taxon>
    </lineage>
</organism>
<evidence type="ECO:0000313" key="1">
    <source>
        <dbReference type="EMBL" id="OGZ32815.1"/>
    </source>
</evidence>
<dbReference type="AlphaFoldDB" id="A0A1G2F429"/>
<dbReference type="Pfam" id="PF13671">
    <property type="entry name" value="AAA_33"/>
    <property type="match status" value="1"/>
</dbReference>
<gene>
    <name evidence="1" type="ORF">A2V69_03235</name>
</gene>
<evidence type="ECO:0008006" key="3">
    <source>
        <dbReference type="Google" id="ProtNLM"/>
    </source>
</evidence>
<dbReference type="Proteomes" id="UP000177810">
    <property type="component" value="Unassembled WGS sequence"/>
</dbReference>
<evidence type="ECO:0000313" key="2">
    <source>
        <dbReference type="Proteomes" id="UP000177810"/>
    </source>
</evidence>
<protein>
    <recommendedName>
        <fullName evidence="3">UDP-N-acetylglucosamine kinase</fullName>
    </recommendedName>
</protein>